<organism evidence="1 2">
    <name type="scientific">Paraburkholderia youngii</name>
    <dbReference type="NCBI Taxonomy" id="2782701"/>
    <lineage>
        <taxon>Bacteria</taxon>
        <taxon>Pseudomonadati</taxon>
        <taxon>Pseudomonadota</taxon>
        <taxon>Betaproteobacteria</taxon>
        <taxon>Burkholderiales</taxon>
        <taxon>Burkholderiaceae</taxon>
        <taxon>Paraburkholderia</taxon>
    </lineage>
</organism>
<accession>A0A7W8LFI6</accession>
<dbReference type="EMBL" id="JACHDE010000078">
    <property type="protein sequence ID" value="MBB5406077.1"/>
    <property type="molecule type" value="Genomic_DNA"/>
</dbReference>
<sequence length="30" mass="3281">MTVDRSGANLAALEALNAERLTPIKVRQNK</sequence>
<protein>
    <submittedName>
        <fullName evidence="1">Uncharacterized protein</fullName>
    </submittedName>
</protein>
<evidence type="ECO:0000313" key="1">
    <source>
        <dbReference type="EMBL" id="MBB5406077.1"/>
    </source>
</evidence>
<reference evidence="1 2" key="1">
    <citation type="submission" date="2020-08" db="EMBL/GenBank/DDBJ databases">
        <title>Genomic Encyclopedia of Type Strains, Phase IV (KMG-V): Genome sequencing to study the core and pangenomes of soil and plant-associated prokaryotes.</title>
        <authorList>
            <person name="Whitman W."/>
        </authorList>
    </citation>
    <scope>NUCLEOTIDE SEQUENCE [LARGE SCALE GENOMIC DNA]</scope>
    <source>
        <strain evidence="1 2">JPY162</strain>
    </source>
</reference>
<proteinExistence type="predicted"/>
<name>A0A7W8LFI6_9BURK</name>
<evidence type="ECO:0000313" key="2">
    <source>
        <dbReference type="Proteomes" id="UP000592820"/>
    </source>
</evidence>
<dbReference type="AlphaFoldDB" id="A0A7W8LFI6"/>
<dbReference type="Proteomes" id="UP000592820">
    <property type="component" value="Unassembled WGS sequence"/>
</dbReference>
<comment type="caution">
    <text evidence="1">The sequence shown here is derived from an EMBL/GenBank/DDBJ whole genome shotgun (WGS) entry which is preliminary data.</text>
</comment>
<gene>
    <name evidence="1" type="ORF">HDG41_008180</name>
</gene>